<proteinExistence type="predicted"/>
<accession>A0A2P2R243</accession>
<organism evidence="1">
    <name type="scientific">Rhizophora mucronata</name>
    <name type="common">Asiatic mangrove</name>
    <dbReference type="NCBI Taxonomy" id="61149"/>
    <lineage>
        <taxon>Eukaryota</taxon>
        <taxon>Viridiplantae</taxon>
        <taxon>Streptophyta</taxon>
        <taxon>Embryophyta</taxon>
        <taxon>Tracheophyta</taxon>
        <taxon>Spermatophyta</taxon>
        <taxon>Magnoliopsida</taxon>
        <taxon>eudicotyledons</taxon>
        <taxon>Gunneridae</taxon>
        <taxon>Pentapetalae</taxon>
        <taxon>rosids</taxon>
        <taxon>fabids</taxon>
        <taxon>Malpighiales</taxon>
        <taxon>Rhizophoraceae</taxon>
        <taxon>Rhizophora</taxon>
    </lineage>
</organism>
<name>A0A2P2R243_RHIMU</name>
<reference evidence="1" key="1">
    <citation type="submission" date="2018-02" db="EMBL/GenBank/DDBJ databases">
        <title>Rhizophora mucronata_Transcriptome.</title>
        <authorList>
            <person name="Meera S.P."/>
            <person name="Sreeshan A."/>
            <person name="Augustine A."/>
        </authorList>
    </citation>
    <scope>NUCLEOTIDE SEQUENCE</scope>
    <source>
        <tissue evidence="1">Leaf</tissue>
    </source>
</reference>
<dbReference type="EMBL" id="GGEC01092852">
    <property type="protein sequence ID" value="MBX73336.1"/>
    <property type="molecule type" value="Transcribed_RNA"/>
</dbReference>
<dbReference type="AlphaFoldDB" id="A0A2P2R243"/>
<sequence>MQPSPQKILYSPSTRKIF</sequence>
<evidence type="ECO:0000313" key="1">
    <source>
        <dbReference type="EMBL" id="MBX73336.1"/>
    </source>
</evidence>
<protein>
    <submittedName>
        <fullName evidence="1">Uncharacterized protein</fullName>
    </submittedName>
</protein>